<dbReference type="CDD" id="cd01066">
    <property type="entry name" value="APP_MetAP"/>
    <property type="match status" value="1"/>
</dbReference>
<dbReference type="InterPro" id="IPR050659">
    <property type="entry name" value="Peptidase_M24B"/>
</dbReference>
<dbReference type="PANTHER" id="PTHR46112">
    <property type="entry name" value="AMINOPEPTIDASE"/>
    <property type="match status" value="1"/>
</dbReference>
<dbReference type="InterPro" id="IPR036005">
    <property type="entry name" value="Creatinase/aminopeptidase-like"/>
</dbReference>
<dbReference type="PANTHER" id="PTHR46112:SF2">
    <property type="entry name" value="XAA-PRO AMINOPEPTIDASE P-RELATED"/>
    <property type="match status" value="1"/>
</dbReference>
<keyword evidence="4" id="KW-1185">Reference proteome</keyword>
<dbReference type="AlphaFoldDB" id="A0A3G3JSU2"/>
<dbReference type="Gene3D" id="3.90.230.10">
    <property type="entry name" value="Creatinase/methionine aminopeptidase superfamily"/>
    <property type="match status" value="1"/>
</dbReference>
<dbReference type="SUPFAM" id="SSF53092">
    <property type="entry name" value="Creatinase/prolidase N-terminal domain"/>
    <property type="match status" value="1"/>
</dbReference>
<gene>
    <name evidence="3" type="ORF">EAV92_00845</name>
</gene>
<dbReference type="Pfam" id="PF00557">
    <property type="entry name" value="Peptidase_M24"/>
    <property type="match status" value="1"/>
</dbReference>
<dbReference type="InterPro" id="IPR000587">
    <property type="entry name" value="Creatinase_N"/>
</dbReference>
<reference evidence="3 4" key="1">
    <citation type="submission" date="2018-10" db="EMBL/GenBank/DDBJ databases">
        <title>Genome Sequence of Cohnella sp.</title>
        <authorList>
            <person name="Srinivasan S."/>
            <person name="Kim M.K."/>
        </authorList>
    </citation>
    <scope>NUCLEOTIDE SEQUENCE [LARGE SCALE GENOMIC DNA]</scope>
    <source>
        <strain evidence="3 4">18JY8-7</strain>
    </source>
</reference>
<dbReference type="EMBL" id="CP033433">
    <property type="protein sequence ID" value="AYQ71278.1"/>
    <property type="molecule type" value="Genomic_DNA"/>
</dbReference>
<evidence type="ECO:0000259" key="2">
    <source>
        <dbReference type="Pfam" id="PF01321"/>
    </source>
</evidence>
<dbReference type="GO" id="GO:0004177">
    <property type="term" value="F:aminopeptidase activity"/>
    <property type="evidence" value="ECO:0007669"/>
    <property type="project" value="UniProtKB-KW"/>
</dbReference>
<dbReference type="Pfam" id="PF01321">
    <property type="entry name" value="Creatinase_N"/>
    <property type="match status" value="1"/>
</dbReference>
<sequence length="402" mass="43624">MQAFPRSEAESRLSRLQHIMREAGADGCLVTQNVGIYYFTGSMQTGYLFVPAQGEPTYYVRRSVARAKAESLVPTAELGSFRQFGAKLAADYPAIFPEGTRPTIGADLDVLPAQLYLRLIEAIPAAEWKDASAYLRRVRSVKTAHEIEKIGKAARAAADALDEGIRRLRTGMTELELIMIIEEVMRRAGHAGIMRMRGYNQELVTGMVAAGEAAAEPTYFDGPAGGRGLSTAVPQGASFRPIGAGEPILIDIGCCIDGYTIDQTRTAVIGTLSPQLRTAYETAVTILRRTEENLKPGTTPESLYEQALAMAAEAGLAEHFMGFGVDQVKFLGHGIGLEIDEWPVLAKGFREPLEAGMVLAVEPKFTFPGVGVVGIENTYLITEDGSRQLTLSPERLYEITES</sequence>
<dbReference type="Proteomes" id="UP000269097">
    <property type="component" value="Chromosome"/>
</dbReference>
<name>A0A3G3JSU2_9BACL</name>
<feature type="domain" description="Creatinase N-terminal" evidence="2">
    <location>
        <begin position="12"/>
        <end position="141"/>
    </location>
</feature>
<keyword evidence="3" id="KW-0031">Aminopeptidase</keyword>
<evidence type="ECO:0000259" key="1">
    <source>
        <dbReference type="Pfam" id="PF00557"/>
    </source>
</evidence>
<keyword evidence="3" id="KW-0645">Protease</keyword>
<dbReference type="InterPro" id="IPR000994">
    <property type="entry name" value="Pept_M24"/>
</dbReference>
<accession>A0A3G3JSU2</accession>
<dbReference type="KEGG" id="coh:EAV92_00845"/>
<dbReference type="InterPro" id="IPR029149">
    <property type="entry name" value="Creatin/AminoP/Spt16_N"/>
</dbReference>
<keyword evidence="3" id="KW-0378">Hydrolase</keyword>
<organism evidence="3 4">
    <name type="scientific">Cohnella candidum</name>
    <dbReference type="NCBI Taxonomy" id="2674991"/>
    <lineage>
        <taxon>Bacteria</taxon>
        <taxon>Bacillati</taxon>
        <taxon>Bacillota</taxon>
        <taxon>Bacilli</taxon>
        <taxon>Bacillales</taxon>
        <taxon>Paenibacillaceae</taxon>
        <taxon>Cohnella</taxon>
    </lineage>
</organism>
<protein>
    <submittedName>
        <fullName evidence="3">Aminopeptidase P family protein</fullName>
    </submittedName>
</protein>
<proteinExistence type="predicted"/>
<evidence type="ECO:0000313" key="4">
    <source>
        <dbReference type="Proteomes" id="UP000269097"/>
    </source>
</evidence>
<dbReference type="SUPFAM" id="SSF55920">
    <property type="entry name" value="Creatinase/aminopeptidase"/>
    <property type="match status" value="1"/>
</dbReference>
<dbReference type="Gene3D" id="3.40.350.10">
    <property type="entry name" value="Creatinase/prolidase N-terminal domain"/>
    <property type="match status" value="1"/>
</dbReference>
<evidence type="ECO:0000313" key="3">
    <source>
        <dbReference type="EMBL" id="AYQ71278.1"/>
    </source>
</evidence>
<dbReference type="RefSeq" id="WP_123039342.1">
    <property type="nucleotide sequence ID" value="NZ_CP033433.1"/>
</dbReference>
<feature type="domain" description="Peptidase M24" evidence="1">
    <location>
        <begin position="148"/>
        <end position="383"/>
    </location>
</feature>